<reference evidence="2" key="1">
    <citation type="submission" date="2021-03" db="EMBL/GenBank/DDBJ databases">
        <title>Antimicrobial resistance genes in bacteria isolated from Japanese honey, and their potential for conferring macrolide and lincosamide resistance in the American foulbrood pathogen Paenibacillus larvae.</title>
        <authorList>
            <person name="Okamoto M."/>
            <person name="Kumagai M."/>
            <person name="Kanamori H."/>
            <person name="Takamatsu D."/>
        </authorList>
    </citation>
    <scope>NUCLEOTIDE SEQUENCE</scope>
    <source>
        <strain evidence="2">J2TS6</strain>
    </source>
</reference>
<gene>
    <name evidence="2" type="ORF">J2TS6_45080</name>
</gene>
<proteinExistence type="predicted"/>
<feature type="transmembrane region" description="Helical" evidence="1">
    <location>
        <begin position="12"/>
        <end position="30"/>
    </location>
</feature>
<evidence type="ECO:0000313" key="3">
    <source>
        <dbReference type="Proteomes" id="UP000679779"/>
    </source>
</evidence>
<protein>
    <submittedName>
        <fullName evidence="2">Uncharacterized protein</fullName>
    </submittedName>
</protein>
<keyword evidence="1" id="KW-0472">Membrane</keyword>
<sequence length="103" mass="11716">MLERIEGDGTLYSYASATFFMIYALLGLGYRPDSPVISQRLFDCEQSFFRDLNACRTNGSFTGCFRDRTGVGLKKQAVEPDYTGRITACRRRNRMSRSMGRSC</sequence>
<keyword evidence="1" id="KW-0812">Transmembrane</keyword>
<evidence type="ECO:0000313" key="2">
    <source>
        <dbReference type="EMBL" id="GIO33367.1"/>
    </source>
</evidence>
<dbReference type="EMBL" id="BORQ01000006">
    <property type="protein sequence ID" value="GIO33367.1"/>
    <property type="molecule type" value="Genomic_DNA"/>
</dbReference>
<evidence type="ECO:0000256" key="1">
    <source>
        <dbReference type="SAM" id="Phobius"/>
    </source>
</evidence>
<keyword evidence="3" id="KW-1185">Reference proteome</keyword>
<name>A0A919XMG0_9BACL</name>
<organism evidence="2 3">
    <name type="scientific">Paenibacillus albilobatus</name>
    <dbReference type="NCBI Taxonomy" id="2716884"/>
    <lineage>
        <taxon>Bacteria</taxon>
        <taxon>Bacillati</taxon>
        <taxon>Bacillota</taxon>
        <taxon>Bacilli</taxon>
        <taxon>Bacillales</taxon>
        <taxon>Paenibacillaceae</taxon>
        <taxon>Paenibacillus</taxon>
    </lineage>
</organism>
<comment type="caution">
    <text evidence="2">The sequence shown here is derived from an EMBL/GenBank/DDBJ whole genome shotgun (WGS) entry which is preliminary data.</text>
</comment>
<accession>A0A919XMG0</accession>
<dbReference type="Proteomes" id="UP000679779">
    <property type="component" value="Unassembled WGS sequence"/>
</dbReference>
<dbReference type="AlphaFoldDB" id="A0A919XMG0"/>
<keyword evidence="1" id="KW-1133">Transmembrane helix</keyword>